<accession>A0ACA9PYT9</accession>
<comment type="caution">
    <text evidence="1">The sequence shown here is derived from an EMBL/GenBank/DDBJ whole genome shotgun (WGS) entry which is preliminary data.</text>
</comment>
<gene>
    <name evidence="1" type="ORF">ACOLOM_LOCUS11628</name>
</gene>
<organism evidence="1 2">
    <name type="scientific">Acaulospora colombiana</name>
    <dbReference type="NCBI Taxonomy" id="27376"/>
    <lineage>
        <taxon>Eukaryota</taxon>
        <taxon>Fungi</taxon>
        <taxon>Fungi incertae sedis</taxon>
        <taxon>Mucoromycota</taxon>
        <taxon>Glomeromycotina</taxon>
        <taxon>Glomeromycetes</taxon>
        <taxon>Diversisporales</taxon>
        <taxon>Acaulosporaceae</taxon>
        <taxon>Acaulospora</taxon>
    </lineage>
</organism>
<reference evidence="1" key="1">
    <citation type="submission" date="2021-06" db="EMBL/GenBank/DDBJ databases">
        <authorList>
            <person name="Kallberg Y."/>
            <person name="Tangrot J."/>
            <person name="Rosling A."/>
        </authorList>
    </citation>
    <scope>NUCLEOTIDE SEQUENCE</scope>
    <source>
        <strain evidence="1">CL356</strain>
    </source>
</reference>
<dbReference type="Proteomes" id="UP000789525">
    <property type="component" value="Unassembled WGS sequence"/>
</dbReference>
<keyword evidence="2" id="KW-1185">Reference proteome</keyword>
<feature type="non-terminal residue" evidence="1">
    <location>
        <position position="125"/>
    </location>
</feature>
<evidence type="ECO:0000313" key="2">
    <source>
        <dbReference type="Proteomes" id="UP000789525"/>
    </source>
</evidence>
<dbReference type="EMBL" id="CAJVPT010042811">
    <property type="protein sequence ID" value="CAG8730898.1"/>
    <property type="molecule type" value="Genomic_DNA"/>
</dbReference>
<sequence length="125" mass="13929">MAKDNSQVTWTQPPVPCHFKPSGGGIRIILLHSRATPDILAGIGNSRLTLYQVDTTVPVLKKQIKSWEKLTSKSPLGSEPCVQDWDYYVLLPQLTIIQCTHPCYNPKKFLHLSTCPKSQGLETGQ</sequence>
<proteinExistence type="predicted"/>
<protein>
    <submittedName>
        <fullName evidence="1">17333_t:CDS:1</fullName>
    </submittedName>
</protein>
<evidence type="ECO:0000313" key="1">
    <source>
        <dbReference type="EMBL" id="CAG8730898.1"/>
    </source>
</evidence>
<name>A0ACA9PYT9_9GLOM</name>